<name>A0A096B6R2_FLAPL</name>
<evidence type="ECO:0000313" key="4">
    <source>
        <dbReference type="Proteomes" id="UP000029585"/>
    </source>
</evidence>
<dbReference type="RefSeq" id="WP_007489287.1">
    <property type="nucleotide sequence ID" value="NZ_KN174163.1"/>
</dbReference>
<protein>
    <recommendedName>
        <fullName evidence="2">Nephrocystin 3-like N-terminal domain-containing protein</fullName>
    </recommendedName>
</protein>
<gene>
    <name evidence="3" type="ORF">HMPREF9460_02278</name>
</gene>
<dbReference type="Gene3D" id="3.40.50.300">
    <property type="entry name" value="P-loop containing nucleotide triphosphate hydrolases"/>
    <property type="match status" value="1"/>
</dbReference>
<feature type="domain" description="Nephrocystin 3-like N-terminal" evidence="2">
    <location>
        <begin position="23"/>
        <end position="72"/>
    </location>
</feature>
<organism evidence="3 4">
    <name type="scientific">Flavonifractor plautii 1_3_50AFAA</name>
    <dbReference type="NCBI Taxonomy" id="742738"/>
    <lineage>
        <taxon>Bacteria</taxon>
        <taxon>Bacillati</taxon>
        <taxon>Bacillota</taxon>
        <taxon>Clostridia</taxon>
        <taxon>Eubacteriales</taxon>
        <taxon>Oscillospiraceae</taxon>
        <taxon>Flavonifractor</taxon>
    </lineage>
</organism>
<dbReference type="GeneID" id="63974783"/>
<dbReference type="AlphaFoldDB" id="A0A096B6R2"/>
<dbReference type="HOGENOM" id="CLU_159210_0_0_9"/>
<dbReference type="SUPFAM" id="SSF52540">
    <property type="entry name" value="P-loop containing nucleoside triphosphate hydrolases"/>
    <property type="match status" value="1"/>
</dbReference>
<evidence type="ECO:0000313" key="3">
    <source>
        <dbReference type="EMBL" id="KGF55103.1"/>
    </source>
</evidence>
<reference evidence="3 4" key="1">
    <citation type="submission" date="2011-08" db="EMBL/GenBank/DDBJ databases">
        <title>The Genome Sequence of Clostridium orbiscindens 1_3_50AFAA.</title>
        <authorList>
            <consortium name="The Broad Institute Genome Sequencing Platform"/>
            <person name="Earl A."/>
            <person name="Ward D."/>
            <person name="Feldgarden M."/>
            <person name="Gevers D."/>
            <person name="Daigneault M."/>
            <person name="Strauss J."/>
            <person name="Allen-Vercoe E."/>
            <person name="Young S.K."/>
            <person name="Zeng Q."/>
            <person name="Gargeya S."/>
            <person name="Fitzgerald M."/>
            <person name="Haas B."/>
            <person name="Abouelleil A."/>
            <person name="Alvarado L."/>
            <person name="Arachchi H.M."/>
            <person name="Berlin A."/>
            <person name="Brown A."/>
            <person name="Chapman S.B."/>
            <person name="Chen Z."/>
            <person name="Dunbar C."/>
            <person name="Freedman E."/>
            <person name="Gearin G."/>
            <person name="Gellesch M."/>
            <person name="Goldberg J."/>
            <person name="Griggs A."/>
            <person name="Gujja S."/>
            <person name="Heiman D."/>
            <person name="Howarth C."/>
            <person name="Larson L."/>
            <person name="Lui A."/>
            <person name="MacDonald P.J.P."/>
            <person name="Montmayeur A."/>
            <person name="Murphy C."/>
            <person name="Neiman D."/>
            <person name="Pearson M."/>
            <person name="Priest M."/>
            <person name="Roberts A."/>
            <person name="Saif S."/>
            <person name="Shea T."/>
            <person name="Shenoy N."/>
            <person name="Sisk P."/>
            <person name="Stolte C."/>
            <person name="Sykes S."/>
            <person name="Wortman J."/>
            <person name="Nusbaum C."/>
            <person name="Birren B."/>
        </authorList>
    </citation>
    <scope>NUCLEOTIDE SEQUENCE [LARGE SCALE GENOMIC DNA]</scope>
    <source>
        <strain evidence="3 4">1_3_50AFAA</strain>
    </source>
</reference>
<keyword evidence="4" id="KW-1185">Reference proteome</keyword>
<dbReference type="eggNOG" id="COG1674">
    <property type="taxonomic scope" value="Bacteria"/>
</dbReference>
<evidence type="ECO:0000259" key="2">
    <source>
        <dbReference type="Pfam" id="PF24883"/>
    </source>
</evidence>
<dbReference type="InterPro" id="IPR027417">
    <property type="entry name" value="P-loop_NTPase"/>
</dbReference>
<comment type="caution">
    <text evidence="3">The sequence shown here is derived from an EMBL/GenBank/DDBJ whole genome shotgun (WGS) entry which is preliminary data.</text>
</comment>
<proteinExistence type="predicted"/>
<dbReference type="PATRIC" id="fig|742738.3.peg.2339"/>
<evidence type="ECO:0000256" key="1">
    <source>
        <dbReference type="ARBA" id="ARBA00022737"/>
    </source>
</evidence>
<keyword evidence="1" id="KW-0677">Repeat</keyword>
<dbReference type="InterPro" id="IPR056884">
    <property type="entry name" value="NPHP3-like_N"/>
</dbReference>
<dbReference type="Proteomes" id="UP000029585">
    <property type="component" value="Unassembled WGS sequence"/>
</dbReference>
<dbReference type="EMBL" id="ADLO01000065">
    <property type="protein sequence ID" value="KGF55103.1"/>
    <property type="molecule type" value="Genomic_DNA"/>
</dbReference>
<dbReference type="Pfam" id="PF24883">
    <property type="entry name" value="NPHP3_N"/>
    <property type="match status" value="1"/>
</dbReference>
<accession>A0A096B6R2</accession>
<sequence>MQAEAKVCFYLGANSPTGFYSLYDQLLEPEQAETIYILKGGPGCGKSSLMRRVAQAMEEKGASVEYIACSGDPDSLDAVVFPALNTAIVDGTAPHG</sequence>